<dbReference type="GO" id="GO:0005829">
    <property type="term" value="C:cytosol"/>
    <property type="evidence" value="ECO:0007669"/>
    <property type="project" value="TreeGrafter"/>
</dbReference>
<feature type="active site" description="Schiff-base intermediate with substrate" evidence="4">
    <location>
        <position position="162"/>
    </location>
</feature>
<dbReference type="PROSITE" id="PS00665">
    <property type="entry name" value="DHDPS_1"/>
    <property type="match status" value="1"/>
</dbReference>
<dbReference type="PRINTS" id="PR00146">
    <property type="entry name" value="DHPICSNTHASE"/>
</dbReference>
<dbReference type="SUPFAM" id="SSF51569">
    <property type="entry name" value="Aldolase"/>
    <property type="match status" value="1"/>
</dbReference>
<dbReference type="InterPro" id="IPR002220">
    <property type="entry name" value="DapA-like"/>
</dbReference>
<evidence type="ECO:0000256" key="3">
    <source>
        <dbReference type="PIRNR" id="PIRNR001365"/>
    </source>
</evidence>
<dbReference type="OrthoDB" id="9771791at2"/>
<feature type="active site" description="Proton donor/acceptor" evidence="4">
    <location>
        <position position="133"/>
    </location>
</feature>
<comment type="similarity">
    <text evidence="3">Belongs to the DapA family.</text>
</comment>
<dbReference type="Proteomes" id="UP000244792">
    <property type="component" value="Chromosome"/>
</dbReference>
<dbReference type="SMART" id="SM01130">
    <property type="entry name" value="DHDPS"/>
    <property type="match status" value="1"/>
</dbReference>
<dbReference type="InterPro" id="IPR013785">
    <property type="entry name" value="Aldolase_TIM"/>
</dbReference>
<dbReference type="EMBL" id="CP020921">
    <property type="protein sequence ID" value="AWB10341.1"/>
    <property type="molecule type" value="Genomic_DNA"/>
</dbReference>
<evidence type="ECO:0000313" key="7">
    <source>
        <dbReference type="Proteomes" id="UP000244792"/>
    </source>
</evidence>
<proteinExistence type="inferred from homology"/>
<dbReference type="KEGG" id="taci:TDSAC_0988"/>
<name>A0A2R4W0L0_THEAF</name>
<dbReference type="Pfam" id="PF00701">
    <property type="entry name" value="DHDPS"/>
    <property type="match status" value="1"/>
</dbReference>
<dbReference type="Gene3D" id="3.20.20.70">
    <property type="entry name" value="Aldolase class I"/>
    <property type="match status" value="1"/>
</dbReference>
<reference evidence="6 7" key="1">
    <citation type="submission" date="2017-04" db="EMBL/GenBank/DDBJ databases">
        <title>Genomic insights into metabolism of Thermodesulfobium acidiphilum.</title>
        <authorList>
            <person name="Toshchakov S.V."/>
            <person name="Frolov E.N."/>
            <person name="Kublanov I.V."/>
            <person name="Samarov N.I."/>
            <person name="Novikov A."/>
            <person name="Lebedinsky A.V."/>
            <person name="Bonch-Osmolovskaya E.A."/>
            <person name="Chernyh N.A."/>
        </authorList>
    </citation>
    <scope>NUCLEOTIDE SEQUENCE [LARGE SCALE GENOMIC DNA]</scope>
    <source>
        <strain evidence="6 7">3127-1</strain>
    </source>
</reference>
<organism evidence="6 7">
    <name type="scientific">Thermodesulfobium acidiphilum</name>
    <dbReference type="NCBI Taxonomy" id="1794699"/>
    <lineage>
        <taxon>Bacteria</taxon>
        <taxon>Pseudomonadati</taxon>
        <taxon>Thermodesulfobiota</taxon>
        <taxon>Thermodesulfobiia</taxon>
        <taxon>Thermodesulfobiales</taxon>
        <taxon>Thermodesulfobiaceae</taxon>
        <taxon>Thermodesulfobium</taxon>
    </lineage>
</organism>
<dbReference type="PROSITE" id="PS00666">
    <property type="entry name" value="DHDPS_2"/>
    <property type="match status" value="1"/>
</dbReference>
<evidence type="ECO:0000256" key="5">
    <source>
        <dbReference type="PIRSR" id="PIRSR001365-2"/>
    </source>
</evidence>
<dbReference type="RefSeq" id="WP_108309149.1">
    <property type="nucleotide sequence ID" value="NZ_CP020921.1"/>
</dbReference>
<dbReference type="InterPro" id="IPR020624">
    <property type="entry name" value="Schiff_base-form_aldolases_CS"/>
</dbReference>
<dbReference type="PANTHER" id="PTHR12128">
    <property type="entry name" value="DIHYDRODIPICOLINATE SYNTHASE"/>
    <property type="match status" value="1"/>
</dbReference>
<protein>
    <submittedName>
        <fullName evidence="6">4-hydroxy-tetrahydrodipicolinate synthase</fullName>
    </submittedName>
</protein>
<evidence type="ECO:0000313" key="6">
    <source>
        <dbReference type="EMBL" id="AWB10341.1"/>
    </source>
</evidence>
<evidence type="ECO:0000256" key="2">
    <source>
        <dbReference type="ARBA" id="ARBA00023270"/>
    </source>
</evidence>
<accession>A0A2R4W0L0</accession>
<sequence>MFRGIYVACITILDENGNFDLANMTVHINNLINSGVDGILFLGSTGEFYSFSVEQRKKLASFAVNSVNKRVKVLIGTGSTNINEVIEVSKFSKEIGADGITIVSPYYFGPSDSAAEQYFGKIAQAVDIPIMLYNFPARTGTELSIEVVSNLAKKYYNIVSLKDTVDSISHTRRVIQKIKSIRPDFTVLSGFDEYYILNRLSGGDGVLCGLANVEPKLFVDLHRAYENKDFVTVEKCAKKISVLMNLYECTDLFITAIKAAVKVNGLDISTYTNLPGINITDKQFNIVKKIVEEARSIV</sequence>
<dbReference type="PANTHER" id="PTHR12128:SF28">
    <property type="entry name" value="2-DEHYDRO-3-DEOXY-D-GLUCONATE ALDOLASE YAGE-RELATED"/>
    <property type="match status" value="1"/>
</dbReference>
<keyword evidence="1 3" id="KW-0456">Lyase</keyword>
<feature type="binding site" evidence="5">
    <location>
        <position position="45"/>
    </location>
    <ligand>
        <name>pyruvate</name>
        <dbReference type="ChEBI" id="CHEBI:15361"/>
    </ligand>
</feature>
<keyword evidence="7" id="KW-1185">Reference proteome</keyword>
<evidence type="ECO:0000256" key="4">
    <source>
        <dbReference type="PIRSR" id="PIRSR001365-1"/>
    </source>
</evidence>
<dbReference type="GO" id="GO:0016829">
    <property type="term" value="F:lyase activity"/>
    <property type="evidence" value="ECO:0007669"/>
    <property type="project" value="UniProtKB-KW"/>
</dbReference>
<dbReference type="InterPro" id="IPR020625">
    <property type="entry name" value="Schiff_base-form_aldolases_AS"/>
</dbReference>
<gene>
    <name evidence="6" type="ORF">TDSAC_0988</name>
</gene>
<evidence type="ECO:0000256" key="1">
    <source>
        <dbReference type="ARBA" id="ARBA00023239"/>
    </source>
</evidence>
<dbReference type="PIRSF" id="PIRSF001365">
    <property type="entry name" value="DHDPS"/>
    <property type="match status" value="1"/>
</dbReference>
<dbReference type="CDD" id="cd00408">
    <property type="entry name" value="DHDPS-like"/>
    <property type="match status" value="1"/>
</dbReference>
<dbReference type="AlphaFoldDB" id="A0A2R4W0L0"/>
<keyword evidence="2" id="KW-0704">Schiff base</keyword>